<gene>
    <name evidence="2" type="ORF">J2853_002282</name>
</gene>
<sequence length="112" mass="12218">MIAKQTTTPVTACVIASGPILTALPAHATTRPVTLDGRPAPTCAYRLTHARRAGFLNVRSGAGLRFRQIGRLRVADGRLPRARAPIKGWIKVKAADDKHDWASAHYLRKITK</sequence>
<evidence type="ECO:0000313" key="2">
    <source>
        <dbReference type="EMBL" id="MDP9843071.1"/>
    </source>
</evidence>
<proteinExistence type="predicted"/>
<feature type="signal peptide" evidence="1">
    <location>
        <begin position="1"/>
        <end position="28"/>
    </location>
</feature>
<dbReference type="EMBL" id="JAUSQU010000001">
    <property type="protein sequence ID" value="MDP9843071.1"/>
    <property type="molecule type" value="Genomic_DNA"/>
</dbReference>
<reference evidence="2 3" key="1">
    <citation type="submission" date="2023-07" db="EMBL/GenBank/DDBJ databases">
        <title>Sequencing the genomes of 1000 actinobacteria strains.</title>
        <authorList>
            <person name="Klenk H.-P."/>
        </authorList>
    </citation>
    <scope>NUCLEOTIDE SEQUENCE [LARGE SCALE GENOMIC DNA]</scope>
    <source>
        <strain evidence="2 3">DSM 46740</strain>
    </source>
</reference>
<dbReference type="Proteomes" id="UP001225356">
    <property type="component" value="Unassembled WGS sequence"/>
</dbReference>
<protein>
    <recommendedName>
        <fullName evidence="4">SH3 domain-containing protein</fullName>
    </recommendedName>
</protein>
<organism evidence="2 3">
    <name type="scientific">Streptosporangium lutulentum</name>
    <dbReference type="NCBI Taxonomy" id="1461250"/>
    <lineage>
        <taxon>Bacteria</taxon>
        <taxon>Bacillati</taxon>
        <taxon>Actinomycetota</taxon>
        <taxon>Actinomycetes</taxon>
        <taxon>Streptosporangiales</taxon>
        <taxon>Streptosporangiaceae</taxon>
        <taxon>Streptosporangium</taxon>
    </lineage>
</organism>
<dbReference type="RefSeq" id="WP_307557023.1">
    <property type="nucleotide sequence ID" value="NZ_JAUSQU010000001.1"/>
</dbReference>
<accession>A0ABT9Q8J9</accession>
<evidence type="ECO:0008006" key="4">
    <source>
        <dbReference type="Google" id="ProtNLM"/>
    </source>
</evidence>
<feature type="chain" id="PRO_5045881243" description="SH3 domain-containing protein" evidence="1">
    <location>
        <begin position="29"/>
        <end position="112"/>
    </location>
</feature>
<name>A0ABT9Q8J9_9ACTN</name>
<comment type="caution">
    <text evidence="2">The sequence shown here is derived from an EMBL/GenBank/DDBJ whole genome shotgun (WGS) entry which is preliminary data.</text>
</comment>
<keyword evidence="3" id="KW-1185">Reference proteome</keyword>
<evidence type="ECO:0000256" key="1">
    <source>
        <dbReference type="SAM" id="SignalP"/>
    </source>
</evidence>
<evidence type="ECO:0000313" key="3">
    <source>
        <dbReference type="Proteomes" id="UP001225356"/>
    </source>
</evidence>
<keyword evidence="1" id="KW-0732">Signal</keyword>